<evidence type="ECO:0000313" key="1">
    <source>
        <dbReference type="EMBL" id="PRY31083.1"/>
    </source>
</evidence>
<sequence length="177" mass="19406">MVTFTAMLRRFGAKGEKTGWTYIDIPAAVANLLSGGQKKAFRVKGRLDTVSIQQVGLVPMGESAEPDETGELAPYILAINATMRRGLGKEAGATIQVELERDESELALSEDLLTCLADAPDALAFFETLPRGHQQYFSNWIDSAKTVQTREKRLSQAIAGLSMKLGYGAMIRHFRNL</sequence>
<keyword evidence="2" id="KW-1185">Reference proteome</keyword>
<accession>A0A2T0SCN4</accession>
<dbReference type="InterPro" id="IPR037079">
    <property type="entry name" value="AF2212/PG0164-like_sf"/>
</dbReference>
<dbReference type="SUPFAM" id="SSF141694">
    <property type="entry name" value="AF2212/PG0164-like"/>
    <property type="match status" value="1"/>
</dbReference>
<reference evidence="1 2" key="1">
    <citation type="submission" date="2018-03" db="EMBL/GenBank/DDBJ databases">
        <title>Genomic Encyclopedia of Archaeal and Bacterial Type Strains, Phase II (KMG-II): from individual species to whole genera.</title>
        <authorList>
            <person name="Goeker M."/>
        </authorList>
    </citation>
    <scope>NUCLEOTIDE SEQUENCE [LARGE SCALE GENOMIC DNA]</scope>
    <source>
        <strain evidence="1 2">DSM 28354</strain>
    </source>
</reference>
<dbReference type="RefSeq" id="WP_106139924.1">
    <property type="nucleotide sequence ID" value="NZ_PVTE01000023.1"/>
</dbReference>
<name>A0A2T0SCN4_9BACT</name>
<comment type="caution">
    <text evidence="1">The sequence shown here is derived from an EMBL/GenBank/DDBJ whole genome shotgun (WGS) entry which is preliminary data.</text>
</comment>
<dbReference type="EMBL" id="PVTE01000023">
    <property type="protein sequence ID" value="PRY31083.1"/>
    <property type="molecule type" value="Genomic_DNA"/>
</dbReference>
<gene>
    <name evidence="1" type="ORF">CLV58_12346</name>
</gene>
<dbReference type="AlphaFoldDB" id="A0A2T0SCN4"/>
<protein>
    <submittedName>
        <fullName evidence="1">Bacteriocin resistance YdeI/OmpD-like protein</fullName>
    </submittedName>
</protein>
<dbReference type="OrthoDB" id="9800461at2"/>
<dbReference type="Gene3D" id="2.40.30.100">
    <property type="entry name" value="AF2212/PG0164-like"/>
    <property type="match status" value="1"/>
</dbReference>
<dbReference type="Pfam" id="PF13376">
    <property type="entry name" value="OmdA"/>
    <property type="match status" value="1"/>
</dbReference>
<proteinExistence type="predicted"/>
<organism evidence="1 2">
    <name type="scientific">Spirosoma oryzae</name>
    <dbReference type="NCBI Taxonomy" id="1469603"/>
    <lineage>
        <taxon>Bacteria</taxon>
        <taxon>Pseudomonadati</taxon>
        <taxon>Bacteroidota</taxon>
        <taxon>Cytophagia</taxon>
        <taxon>Cytophagales</taxon>
        <taxon>Cytophagaceae</taxon>
        <taxon>Spirosoma</taxon>
    </lineage>
</organism>
<dbReference type="Pfam" id="PF08922">
    <property type="entry name" value="DUF1905"/>
    <property type="match status" value="1"/>
</dbReference>
<dbReference type="InterPro" id="IPR015018">
    <property type="entry name" value="DUF1905"/>
</dbReference>
<evidence type="ECO:0000313" key="2">
    <source>
        <dbReference type="Proteomes" id="UP000238375"/>
    </source>
</evidence>
<dbReference type="Proteomes" id="UP000238375">
    <property type="component" value="Unassembled WGS sequence"/>
</dbReference>